<name>A0ABR7JE89_9FLAO</name>
<sequence length="295" mass="32721">MKIIVTGSLGNISKPLTEELVQKGHQVIVISSNIEKLQAIENLGAIAAIGSVDDGDFLAKTFYDADVVYTMVPPNYFADEDIREYYRKIGIIYKKAIKESGVKRVVNLSSYGAHLDKGTGIILGSHFVEQTLNELSDVKITHIRPTYFYYNLMNLIPMIKSSGIIFANYGGEKSFEMVSPIDIASAILEEIEMPSTHRKIRYVSSDTLSGVEIANILGAKVGKPDLKWIVVSDDETRKGFLDSGFPELLSNNYVEMFSSLNSGKLAEDYKLNKPAVLGKVKFSDFVNDFVTTYNS</sequence>
<comment type="caution">
    <text evidence="2">The sequence shown here is derived from an EMBL/GenBank/DDBJ whole genome shotgun (WGS) entry which is preliminary data.</text>
</comment>
<dbReference type="InterPro" id="IPR051604">
    <property type="entry name" value="Ergot_Alk_Oxidoreductase"/>
</dbReference>
<gene>
    <name evidence="2" type="ORF">H8R26_05245</name>
</gene>
<dbReference type="Proteomes" id="UP000621670">
    <property type="component" value="Unassembled WGS sequence"/>
</dbReference>
<evidence type="ECO:0000313" key="3">
    <source>
        <dbReference type="Proteomes" id="UP000621670"/>
    </source>
</evidence>
<protein>
    <submittedName>
        <fullName evidence="2">NmrA family NAD(P)-binding protein</fullName>
    </submittedName>
</protein>
<dbReference type="Pfam" id="PF05368">
    <property type="entry name" value="NmrA"/>
    <property type="match status" value="1"/>
</dbReference>
<reference evidence="2 3" key="1">
    <citation type="submission" date="2020-08" db="EMBL/GenBank/DDBJ databases">
        <title>Description of novel Flavobacterium F-400 isolate.</title>
        <authorList>
            <person name="Saticioglu I."/>
            <person name="Duman M."/>
            <person name="Altun S."/>
        </authorList>
    </citation>
    <scope>NUCLEOTIDE SEQUENCE [LARGE SCALE GENOMIC DNA]</scope>
    <source>
        <strain evidence="2 3">F-400</strain>
    </source>
</reference>
<keyword evidence="3" id="KW-1185">Reference proteome</keyword>
<dbReference type="PANTHER" id="PTHR43162:SF1">
    <property type="entry name" value="PRESTALK A DIFFERENTIATION PROTEIN A"/>
    <property type="match status" value="1"/>
</dbReference>
<proteinExistence type="predicted"/>
<evidence type="ECO:0000313" key="2">
    <source>
        <dbReference type="EMBL" id="MBC5862821.1"/>
    </source>
</evidence>
<dbReference type="RefSeq" id="WP_166134032.1">
    <property type="nucleotide sequence ID" value="NZ_JAAOBY010000002.1"/>
</dbReference>
<dbReference type="PANTHER" id="PTHR43162">
    <property type="match status" value="1"/>
</dbReference>
<dbReference type="EMBL" id="JACRUM010000002">
    <property type="protein sequence ID" value="MBC5862821.1"/>
    <property type="molecule type" value="Genomic_DNA"/>
</dbReference>
<evidence type="ECO:0000259" key="1">
    <source>
        <dbReference type="Pfam" id="PF05368"/>
    </source>
</evidence>
<feature type="domain" description="NmrA-like" evidence="1">
    <location>
        <begin position="2"/>
        <end position="261"/>
    </location>
</feature>
<organism evidence="2 3">
    <name type="scientific">Flavobacterium turcicum</name>
    <dbReference type="NCBI Taxonomy" id="2764718"/>
    <lineage>
        <taxon>Bacteria</taxon>
        <taxon>Pseudomonadati</taxon>
        <taxon>Bacteroidota</taxon>
        <taxon>Flavobacteriia</taxon>
        <taxon>Flavobacteriales</taxon>
        <taxon>Flavobacteriaceae</taxon>
        <taxon>Flavobacterium</taxon>
    </lineage>
</organism>
<dbReference type="InterPro" id="IPR008030">
    <property type="entry name" value="NmrA-like"/>
</dbReference>
<dbReference type="SUPFAM" id="SSF51735">
    <property type="entry name" value="NAD(P)-binding Rossmann-fold domains"/>
    <property type="match status" value="1"/>
</dbReference>
<dbReference type="Gene3D" id="3.40.50.720">
    <property type="entry name" value="NAD(P)-binding Rossmann-like Domain"/>
    <property type="match status" value="1"/>
</dbReference>
<accession>A0ABR7JE89</accession>
<dbReference type="Gene3D" id="3.90.25.10">
    <property type="entry name" value="UDP-galactose 4-epimerase, domain 1"/>
    <property type="match status" value="1"/>
</dbReference>
<dbReference type="InterPro" id="IPR036291">
    <property type="entry name" value="NAD(P)-bd_dom_sf"/>
</dbReference>